<evidence type="ECO:0000313" key="1">
    <source>
        <dbReference type="EMBL" id="MBK1618031.1"/>
    </source>
</evidence>
<proteinExistence type="predicted"/>
<keyword evidence="2" id="KW-1185">Reference proteome</keyword>
<dbReference type="EMBL" id="NRRY01000006">
    <property type="protein sequence ID" value="MBK1618031.1"/>
    <property type="molecule type" value="Genomic_DNA"/>
</dbReference>
<sequence>MAIRFDLPGLHQALVSEEFLNPNLLSIGRWLAPLAMIGAIAGCFSSATVIPMADGHYQVIATGYSETGALNEALEEANARCAARGLEAYVLTRESQYQGIDKDAALIIDTVSAIARAAGSSGSYVSTRGPEDYRAVLTFKCGPQ</sequence>
<evidence type="ECO:0000313" key="2">
    <source>
        <dbReference type="Proteomes" id="UP001138768"/>
    </source>
</evidence>
<name>A0A9X1B3U8_9GAMM</name>
<dbReference type="Proteomes" id="UP001138768">
    <property type="component" value="Unassembled WGS sequence"/>
</dbReference>
<protein>
    <submittedName>
        <fullName evidence="1">Uncharacterized protein</fullName>
    </submittedName>
</protein>
<gene>
    <name evidence="1" type="ORF">CKO42_06125</name>
</gene>
<dbReference type="AlphaFoldDB" id="A0A9X1B3U8"/>
<organism evidence="1 2">
    <name type="scientific">Lamprobacter modestohalophilus</name>
    <dbReference type="NCBI Taxonomy" id="1064514"/>
    <lineage>
        <taxon>Bacteria</taxon>
        <taxon>Pseudomonadati</taxon>
        <taxon>Pseudomonadota</taxon>
        <taxon>Gammaproteobacteria</taxon>
        <taxon>Chromatiales</taxon>
        <taxon>Chromatiaceae</taxon>
        <taxon>Lamprobacter</taxon>
    </lineage>
</organism>
<comment type="caution">
    <text evidence="1">The sequence shown here is derived from an EMBL/GenBank/DDBJ whole genome shotgun (WGS) entry which is preliminary data.</text>
</comment>
<reference evidence="1 2" key="1">
    <citation type="journal article" date="2020" name="Microorganisms">
        <title>Osmotic Adaptation and Compatible Solute Biosynthesis of Phototrophic Bacteria as Revealed from Genome Analyses.</title>
        <authorList>
            <person name="Imhoff J.F."/>
            <person name="Rahn T."/>
            <person name="Kunzel S."/>
            <person name="Keller A."/>
            <person name="Neulinger S.C."/>
        </authorList>
    </citation>
    <scope>NUCLEOTIDE SEQUENCE [LARGE SCALE GENOMIC DNA]</scope>
    <source>
        <strain evidence="1 2">DSM 25653</strain>
    </source>
</reference>
<accession>A0A9X1B3U8</accession>